<proteinExistence type="predicted"/>
<sequence>MRQNGGKTAMKRFLLILTIGLLWNAFAHARAEEQRRGKDMLQKLCAGCHAIGRTGASPNRLAPPFRSFSETKLYDSDFLQRLQDGYSSIHPSMPTFRFNKEDAEEVVSYLKSIQEPSKPK</sequence>
<evidence type="ECO:0000256" key="4">
    <source>
        <dbReference type="PROSITE-ProRule" id="PRU00433"/>
    </source>
</evidence>
<dbReference type="GO" id="GO:0046872">
    <property type="term" value="F:metal ion binding"/>
    <property type="evidence" value="ECO:0007669"/>
    <property type="project" value="UniProtKB-KW"/>
</dbReference>
<evidence type="ECO:0000259" key="5">
    <source>
        <dbReference type="PROSITE" id="PS51007"/>
    </source>
</evidence>
<evidence type="ECO:0000313" key="6">
    <source>
        <dbReference type="EMBL" id="MBO1435047.1"/>
    </source>
</evidence>
<dbReference type="Gene3D" id="1.10.760.10">
    <property type="entry name" value="Cytochrome c-like domain"/>
    <property type="match status" value="1"/>
</dbReference>
<keyword evidence="8" id="KW-1185">Reference proteome</keyword>
<dbReference type="Pfam" id="PF00034">
    <property type="entry name" value="Cytochrom_C"/>
    <property type="match status" value="1"/>
</dbReference>
<dbReference type="AlphaFoldDB" id="A0A939LLB5"/>
<dbReference type="EMBL" id="JAGEPA010000001">
    <property type="protein sequence ID" value="MBO1435047.1"/>
    <property type="molecule type" value="Genomic_DNA"/>
</dbReference>
<evidence type="ECO:0000313" key="8">
    <source>
        <dbReference type="Proteomes" id="UP000692816"/>
    </source>
</evidence>
<reference evidence="6" key="2">
    <citation type="journal article" date="2021" name="Int. J. Syst. Evol. Microbiol.">
        <title>Bradyrhizobium septentrionale sp. nov. (sv. septentrionale) and Bradyrhizobium quebecense sp. nov. (sv. septentrionale) associated with legumes native to Canada possess rearranged symbiosis genes and numerous insertion sequences.</title>
        <authorList>
            <person name="Bromfield E.S.P."/>
            <person name="Cloutier S."/>
        </authorList>
    </citation>
    <scope>NUCLEOTIDE SEQUENCE</scope>
    <source>
        <strain evidence="6">12S5</strain>
    </source>
</reference>
<keyword evidence="2 4" id="KW-0479">Metal-binding</keyword>
<organism evidence="7">
    <name type="scientific">Bradyrhizobium quebecense</name>
    <dbReference type="NCBI Taxonomy" id="2748629"/>
    <lineage>
        <taxon>Bacteria</taxon>
        <taxon>Pseudomonadati</taxon>
        <taxon>Pseudomonadota</taxon>
        <taxon>Alphaproteobacteria</taxon>
        <taxon>Hyphomicrobiales</taxon>
        <taxon>Nitrobacteraceae</taxon>
        <taxon>Bradyrhizobium</taxon>
    </lineage>
</organism>
<evidence type="ECO:0000256" key="1">
    <source>
        <dbReference type="ARBA" id="ARBA00022617"/>
    </source>
</evidence>
<dbReference type="GO" id="GO:0020037">
    <property type="term" value="F:heme binding"/>
    <property type="evidence" value="ECO:0007669"/>
    <property type="project" value="InterPro"/>
</dbReference>
<name>A0A939LLB5_9BRAD</name>
<dbReference type="EMBL" id="JABWSX010000001">
    <property type="protein sequence ID" value="NVL08035.1"/>
    <property type="molecule type" value="Genomic_DNA"/>
</dbReference>
<evidence type="ECO:0000256" key="3">
    <source>
        <dbReference type="ARBA" id="ARBA00023004"/>
    </source>
</evidence>
<evidence type="ECO:0000256" key="2">
    <source>
        <dbReference type="ARBA" id="ARBA00022723"/>
    </source>
</evidence>
<dbReference type="PROSITE" id="PS51007">
    <property type="entry name" value="CYTC"/>
    <property type="match status" value="1"/>
</dbReference>
<feature type="domain" description="Cytochrome c" evidence="5">
    <location>
        <begin position="32"/>
        <end position="114"/>
    </location>
</feature>
<dbReference type="Proteomes" id="UP000692816">
    <property type="component" value="Unassembled WGS sequence"/>
</dbReference>
<gene>
    <name evidence="7" type="ORF">HU230_20230</name>
    <name evidence="6" type="ORF">J4P68_37900</name>
</gene>
<evidence type="ECO:0000313" key="7">
    <source>
        <dbReference type="EMBL" id="NVL08035.1"/>
    </source>
</evidence>
<accession>A0A939LLB5</accession>
<comment type="caution">
    <text evidence="7">The sequence shown here is derived from an EMBL/GenBank/DDBJ whole genome shotgun (WGS) entry which is preliminary data.</text>
</comment>
<dbReference type="GO" id="GO:0009055">
    <property type="term" value="F:electron transfer activity"/>
    <property type="evidence" value="ECO:0007669"/>
    <property type="project" value="InterPro"/>
</dbReference>
<dbReference type="SUPFAM" id="SSF46626">
    <property type="entry name" value="Cytochrome c"/>
    <property type="match status" value="1"/>
</dbReference>
<dbReference type="InterPro" id="IPR036909">
    <property type="entry name" value="Cyt_c-like_dom_sf"/>
</dbReference>
<keyword evidence="3 4" id="KW-0408">Iron</keyword>
<keyword evidence="1 4" id="KW-0349">Heme</keyword>
<dbReference type="InterPro" id="IPR009056">
    <property type="entry name" value="Cyt_c-like_dom"/>
</dbReference>
<reference evidence="7" key="1">
    <citation type="submission" date="2020-06" db="EMBL/GenBank/DDBJ databases">
        <title>Whole Genome Sequence of Bradyrhizobium sp. Strain 66S1MB.</title>
        <authorList>
            <person name="Bromfield E."/>
            <person name="Cloutier S."/>
        </authorList>
    </citation>
    <scope>NUCLEOTIDE SEQUENCE</scope>
    <source>
        <strain evidence="7">66S1MB</strain>
    </source>
</reference>
<protein>
    <submittedName>
        <fullName evidence="7">C-type cytochrome</fullName>
    </submittedName>
</protein>